<evidence type="ECO:0000313" key="2">
    <source>
        <dbReference type="Proteomes" id="UP000005064"/>
    </source>
</evidence>
<dbReference type="AlphaFoldDB" id="H0JV42"/>
<gene>
    <name evidence="1" type="ORF">AK37_17865</name>
</gene>
<dbReference type="Proteomes" id="UP000005064">
    <property type="component" value="Unassembled WGS sequence"/>
</dbReference>
<dbReference type="RefSeq" id="WP_006553508.1">
    <property type="nucleotide sequence ID" value="NZ_AHBW01000051.1"/>
</dbReference>
<dbReference type="EMBL" id="AHBW01000051">
    <property type="protein sequence ID" value="EHK82138.1"/>
    <property type="molecule type" value="Genomic_DNA"/>
</dbReference>
<evidence type="ECO:0000313" key="1">
    <source>
        <dbReference type="EMBL" id="EHK82138.1"/>
    </source>
</evidence>
<organism evidence="1 2">
    <name type="scientific">Rhodococcus pyridinivorans AK37</name>
    <dbReference type="NCBI Taxonomy" id="1114960"/>
    <lineage>
        <taxon>Bacteria</taxon>
        <taxon>Bacillati</taxon>
        <taxon>Actinomycetota</taxon>
        <taxon>Actinomycetes</taxon>
        <taxon>Mycobacteriales</taxon>
        <taxon>Nocardiaceae</taxon>
        <taxon>Rhodococcus</taxon>
    </lineage>
</organism>
<dbReference type="PATRIC" id="fig|1114960.4.peg.3647"/>
<protein>
    <submittedName>
        <fullName evidence="1">Uncharacterized protein</fullName>
    </submittedName>
</protein>
<sequence length="81" mass="9109">MSSYTVRSRRNHSFEFDTNRGYLKAASETRVWPDGCREHIFLIGDLDFALTDAPQLAAAILNVYHAQLDAEGLIVKASHDD</sequence>
<comment type="caution">
    <text evidence="1">The sequence shown here is derived from an EMBL/GenBank/DDBJ whole genome shotgun (WGS) entry which is preliminary data.</text>
</comment>
<name>H0JV42_9NOCA</name>
<proteinExistence type="predicted"/>
<reference evidence="1 2" key="1">
    <citation type="submission" date="2011-12" db="EMBL/GenBank/DDBJ databases">
        <authorList>
            <person name="Kriszt B."/>
            <person name="Tancsics A."/>
            <person name="Cserhati M."/>
            <person name="Toth A."/>
            <person name="Nagy I."/>
            <person name="Horvath B."/>
            <person name="Tamura T."/>
            <person name="Kukolya J."/>
            <person name="Szoboszlay S."/>
        </authorList>
    </citation>
    <scope>NUCLEOTIDE SEQUENCE [LARGE SCALE GENOMIC DNA]</scope>
    <source>
        <strain evidence="1 2">AK37</strain>
    </source>
</reference>
<accession>H0JV42</accession>